<keyword evidence="2" id="KW-1185">Reference proteome</keyword>
<protein>
    <recommendedName>
        <fullName evidence="3">SMI1/KNR4 family protein</fullName>
    </recommendedName>
</protein>
<dbReference type="SUPFAM" id="SSF140860">
    <property type="entry name" value="Pseudo ankyrin repeat-like"/>
    <property type="match status" value="1"/>
</dbReference>
<evidence type="ECO:0000313" key="1">
    <source>
        <dbReference type="EMBL" id="SUQ64796.1"/>
    </source>
</evidence>
<accession>A0A380T5N5</accession>
<evidence type="ECO:0000313" key="2">
    <source>
        <dbReference type="Proteomes" id="UP000255177"/>
    </source>
</evidence>
<organism evidence="1 2">
    <name type="scientific">Pseudomonas wadenswilerensis</name>
    <dbReference type="NCBI Taxonomy" id="1785161"/>
    <lineage>
        <taxon>Bacteria</taxon>
        <taxon>Pseudomonadati</taxon>
        <taxon>Pseudomonadota</taxon>
        <taxon>Gammaproteobacteria</taxon>
        <taxon>Pseudomonadales</taxon>
        <taxon>Pseudomonadaceae</taxon>
        <taxon>Pseudomonas</taxon>
    </lineage>
</organism>
<dbReference type="AlphaFoldDB" id="A0A380T5N5"/>
<dbReference type="RefSeq" id="WP_115088297.1">
    <property type="nucleotide sequence ID" value="NZ_CBCSFG010000005.1"/>
</dbReference>
<dbReference type="Gene3D" id="1.25.40.20">
    <property type="entry name" value="Ankyrin repeat-containing domain"/>
    <property type="match status" value="1"/>
</dbReference>
<reference evidence="2" key="1">
    <citation type="submission" date="2018-07" db="EMBL/GenBank/DDBJ databases">
        <authorList>
            <person name="Blom J."/>
        </authorList>
    </citation>
    <scope>NUCLEOTIDE SEQUENCE [LARGE SCALE GENOMIC DNA]</scope>
    <source>
        <strain evidence="2">CCOS 864</strain>
    </source>
</reference>
<proteinExistence type="predicted"/>
<sequence length="417" mass="45742">MELSPAEHQLLQAHHLALFEGCVIFDTQPPIDAQALARVEAHLAGPVPAGLLQLWQTCFGGRVGYDLEVVYDGHRHPFSFSELFYPDSDGYRDLWGWIEHELDQAEEAAREQGRPWSGKLDYLPFAGFEYLERLYVCVTPGPDHGTVIAWSRGLPPAWAGSLHQDSLARIADDVGGLFRLLAYEEDPFDPQAEYSSASELLEALDELEGAGEVGVALKARLEVLLRQRLLDWRPALTDGNLAHQPRLRQLAMLDAAEQGDIPRLQTLRDAGCDLTETLRGRGASLESCLQHGHLEAASWLLDQGVPVQADTLLVGAAQITPALAARLLGMGALSEPGAVLSAVAQDHMASAEVMARPLLEASPASASALREALLERAEQQRRDAKRIKAGKLFSNRSAVDYLAEAERIDTLRQRLFT</sequence>
<gene>
    <name evidence="1" type="ORF">CCOS864_04263</name>
</gene>
<name>A0A380T5N5_9PSED</name>
<dbReference type="Proteomes" id="UP000255177">
    <property type="component" value="Unassembled WGS sequence"/>
</dbReference>
<dbReference type="InterPro" id="IPR036770">
    <property type="entry name" value="Ankyrin_rpt-contain_sf"/>
</dbReference>
<dbReference type="EMBL" id="UIDD01000010">
    <property type="protein sequence ID" value="SUQ64796.1"/>
    <property type="molecule type" value="Genomic_DNA"/>
</dbReference>
<evidence type="ECO:0008006" key="3">
    <source>
        <dbReference type="Google" id="ProtNLM"/>
    </source>
</evidence>